<evidence type="ECO:0000313" key="3">
    <source>
        <dbReference type="EMBL" id="SMP24469.1"/>
    </source>
</evidence>
<dbReference type="PROSITE" id="PS51257">
    <property type="entry name" value="PROKAR_LIPOPROTEIN"/>
    <property type="match status" value="1"/>
</dbReference>
<proteinExistence type="predicted"/>
<comment type="caution">
    <text evidence="3">The sequence shown here is derived from an EMBL/GenBank/DDBJ whole genome shotgun (WGS) entry which is preliminary data.</text>
</comment>
<evidence type="ECO:0008006" key="5">
    <source>
        <dbReference type="Google" id="ProtNLM"/>
    </source>
</evidence>
<protein>
    <recommendedName>
        <fullName evidence="5">DUF3035 domain-containing protein</fullName>
    </recommendedName>
</protein>
<feature type="region of interest" description="Disordered" evidence="1">
    <location>
        <begin position="67"/>
        <end position="91"/>
    </location>
</feature>
<keyword evidence="2" id="KW-0732">Signal</keyword>
<dbReference type="RefSeq" id="WP_155193876.1">
    <property type="nucleotide sequence ID" value="NZ_BAAAEA010000002.1"/>
</dbReference>
<feature type="compositionally biased region" description="Basic and acidic residues" evidence="1">
    <location>
        <begin position="140"/>
        <end position="152"/>
    </location>
</feature>
<accession>A0ABY1P1Y3</accession>
<dbReference type="Proteomes" id="UP001157914">
    <property type="component" value="Unassembled WGS sequence"/>
</dbReference>
<evidence type="ECO:0000256" key="2">
    <source>
        <dbReference type="SAM" id="SignalP"/>
    </source>
</evidence>
<sequence>MAQPIRKWATRALAIAGIAALASCQAADGTYVAPDTALVNNLMSGLGAVDPNAKPIEYKPRAPLAMPAEKSNLPEPETNVAGANSEDWPEQNDNSEFRQLQAIYAEQPRGVNPASDRAATMALTPDQVRGFRITGVTGQTKRDPVAEKRAEEINEGSPLTREELQVGSNRLKELQDQQAELAETNQLTRKYLTEPPTAYSTPSDKAPMPDIGDVSAVKSRANKTGLVNGRPVDERCRQGDDQFCY</sequence>
<evidence type="ECO:0000256" key="1">
    <source>
        <dbReference type="SAM" id="MobiDB-lite"/>
    </source>
</evidence>
<keyword evidence="4" id="KW-1185">Reference proteome</keyword>
<feature type="region of interest" description="Disordered" evidence="1">
    <location>
        <begin position="138"/>
        <end position="158"/>
    </location>
</feature>
<feature type="signal peptide" evidence="2">
    <location>
        <begin position="1"/>
        <end position="26"/>
    </location>
</feature>
<organism evidence="3 4">
    <name type="scientific">Roseibium denhamense</name>
    <dbReference type="NCBI Taxonomy" id="76305"/>
    <lineage>
        <taxon>Bacteria</taxon>
        <taxon>Pseudomonadati</taxon>
        <taxon>Pseudomonadota</taxon>
        <taxon>Alphaproteobacteria</taxon>
        <taxon>Hyphomicrobiales</taxon>
        <taxon>Stappiaceae</taxon>
        <taxon>Roseibium</taxon>
    </lineage>
</organism>
<feature type="chain" id="PRO_5046720812" description="DUF3035 domain-containing protein" evidence="2">
    <location>
        <begin position="27"/>
        <end position="245"/>
    </location>
</feature>
<gene>
    <name evidence="3" type="ORF">SAMN06265374_2447</name>
</gene>
<evidence type="ECO:0000313" key="4">
    <source>
        <dbReference type="Proteomes" id="UP001157914"/>
    </source>
</evidence>
<feature type="region of interest" description="Disordered" evidence="1">
    <location>
        <begin position="185"/>
        <end position="211"/>
    </location>
</feature>
<reference evidence="3 4" key="1">
    <citation type="submission" date="2017-05" db="EMBL/GenBank/DDBJ databases">
        <authorList>
            <person name="Varghese N."/>
            <person name="Submissions S."/>
        </authorList>
    </citation>
    <scope>NUCLEOTIDE SEQUENCE [LARGE SCALE GENOMIC DNA]</scope>
    <source>
        <strain evidence="3 4">DSM 15949</strain>
    </source>
</reference>
<name>A0ABY1P1Y3_9HYPH</name>
<dbReference type="EMBL" id="FXTT01000003">
    <property type="protein sequence ID" value="SMP24469.1"/>
    <property type="molecule type" value="Genomic_DNA"/>
</dbReference>